<sequence length="284" mass="31907">MPSSKTAKSASNKPAEEQNTRMSMLTSKEASQGTQLHVPPAINAETLGADISQNVVEKISALMDKKFEELSATLNNIAAKVEANIERITEAEHRISAAEDSMSAVTPRLAELEAKVRILTEKCSDMEGRSRRDNILIYNLKEETEGRQPVAFFEHWLPTLLNLETKRGIIKIDRAHRSLGPPRPDRPRAVIIKLHNSGDKSRILTTARKQAPLTYEGLTVFIRQDITAPVKEMRRAFNGVCERLIKRDVRFSMRYPATLTFTHGGKTRSFRSPKDALAFLDELD</sequence>
<reference evidence="2" key="2">
    <citation type="submission" date="2025-08" db="UniProtKB">
        <authorList>
            <consortium name="Ensembl"/>
        </authorList>
    </citation>
    <scope>IDENTIFICATION</scope>
</reference>
<keyword evidence="3" id="KW-1185">Reference proteome</keyword>
<protein>
    <recommendedName>
        <fullName evidence="4">L1 transposable element RRM domain-containing protein</fullName>
    </recommendedName>
</protein>
<feature type="region of interest" description="Disordered" evidence="1">
    <location>
        <begin position="1"/>
        <end position="34"/>
    </location>
</feature>
<evidence type="ECO:0000313" key="3">
    <source>
        <dbReference type="Proteomes" id="UP000265080"/>
    </source>
</evidence>
<name>A0A3P8S1H5_AMPPE</name>
<proteinExistence type="predicted"/>
<dbReference type="InterPro" id="IPR004244">
    <property type="entry name" value="Transposase_22"/>
</dbReference>
<dbReference type="AlphaFoldDB" id="A0A3P8S1H5"/>
<dbReference type="Gene3D" id="1.20.5.340">
    <property type="match status" value="1"/>
</dbReference>
<feature type="compositionally biased region" description="Polar residues" evidence="1">
    <location>
        <begin position="1"/>
        <end position="12"/>
    </location>
</feature>
<dbReference type="GeneTree" id="ENSGT00940000171721"/>
<evidence type="ECO:0000313" key="2">
    <source>
        <dbReference type="Ensembl" id="ENSAPEP00000005972.1"/>
    </source>
</evidence>
<reference evidence="2 3" key="1">
    <citation type="submission" date="2018-03" db="EMBL/GenBank/DDBJ databases">
        <title>Finding Nemo's genes: A chromosome-scale reference assembly of the genome of the orange clownfish Amphiprion percula.</title>
        <authorList>
            <person name="Lehmann R."/>
        </authorList>
    </citation>
    <scope>NUCLEOTIDE SEQUENCE</scope>
</reference>
<dbReference type="OMA" id="MGIETKH"/>
<dbReference type="PANTHER" id="PTHR11505">
    <property type="entry name" value="L1 TRANSPOSABLE ELEMENT-RELATED"/>
    <property type="match status" value="1"/>
</dbReference>
<evidence type="ECO:0000256" key="1">
    <source>
        <dbReference type="SAM" id="MobiDB-lite"/>
    </source>
</evidence>
<reference evidence="2" key="3">
    <citation type="submission" date="2025-09" db="UniProtKB">
        <authorList>
            <consortium name="Ensembl"/>
        </authorList>
    </citation>
    <scope>IDENTIFICATION</scope>
</reference>
<accession>A0A3P8S1H5</accession>
<evidence type="ECO:0008006" key="4">
    <source>
        <dbReference type="Google" id="ProtNLM"/>
    </source>
</evidence>
<dbReference type="Proteomes" id="UP000265080">
    <property type="component" value="Chromosome 1"/>
</dbReference>
<dbReference type="Ensembl" id="ENSAPET00000006132.1">
    <property type="protein sequence ID" value="ENSAPEP00000005972.1"/>
    <property type="gene ID" value="ENSAPEG00000004302.1"/>
</dbReference>
<organism evidence="2 3">
    <name type="scientific">Amphiprion percula</name>
    <name type="common">Orange clownfish</name>
    <name type="synonym">Lutjanus percula</name>
    <dbReference type="NCBI Taxonomy" id="161767"/>
    <lineage>
        <taxon>Eukaryota</taxon>
        <taxon>Metazoa</taxon>
        <taxon>Chordata</taxon>
        <taxon>Craniata</taxon>
        <taxon>Vertebrata</taxon>
        <taxon>Euteleostomi</taxon>
        <taxon>Actinopterygii</taxon>
        <taxon>Neopterygii</taxon>
        <taxon>Teleostei</taxon>
        <taxon>Neoteleostei</taxon>
        <taxon>Acanthomorphata</taxon>
        <taxon>Ovalentaria</taxon>
        <taxon>Pomacentridae</taxon>
        <taxon>Amphiprion</taxon>
    </lineage>
</organism>
<dbReference type="Gene3D" id="3.30.70.1820">
    <property type="entry name" value="L1 transposable element, RRM domain"/>
    <property type="match status" value="1"/>
</dbReference>
<feature type="compositionally biased region" description="Polar residues" evidence="1">
    <location>
        <begin position="20"/>
        <end position="34"/>
    </location>
</feature>